<sequence>MLLQDHDSDDFGPPLKERVLVWLKKSRRGDTSDEELQDIYELLKCMFCLEPEDRITALELLSSDWMKKWGGPALKAMEEGYAEAFKKNEPAGPIAGLDNMKAISGDER</sequence>
<dbReference type="EMBL" id="VYYT01000052">
    <property type="protein sequence ID" value="KAK2773822.1"/>
    <property type="molecule type" value="Genomic_DNA"/>
</dbReference>
<evidence type="ECO:0000313" key="2">
    <source>
        <dbReference type="Proteomes" id="UP001281614"/>
    </source>
</evidence>
<dbReference type="SUPFAM" id="SSF56112">
    <property type="entry name" value="Protein kinase-like (PK-like)"/>
    <property type="match status" value="1"/>
</dbReference>
<gene>
    <name evidence="1" type="ORF">CKAH01_13405</name>
</gene>
<name>A0AAE0DDX6_COLKA</name>
<dbReference type="InterPro" id="IPR011009">
    <property type="entry name" value="Kinase-like_dom_sf"/>
</dbReference>
<protein>
    <submittedName>
        <fullName evidence="1">Protein kinase domain-containing protein</fullName>
    </submittedName>
</protein>
<organism evidence="1 2">
    <name type="scientific">Colletotrichum kahawae</name>
    <name type="common">Coffee berry disease fungus</name>
    <dbReference type="NCBI Taxonomy" id="34407"/>
    <lineage>
        <taxon>Eukaryota</taxon>
        <taxon>Fungi</taxon>
        <taxon>Dikarya</taxon>
        <taxon>Ascomycota</taxon>
        <taxon>Pezizomycotina</taxon>
        <taxon>Sordariomycetes</taxon>
        <taxon>Hypocreomycetidae</taxon>
        <taxon>Glomerellales</taxon>
        <taxon>Glomerellaceae</taxon>
        <taxon>Colletotrichum</taxon>
        <taxon>Colletotrichum gloeosporioides species complex</taxon>
    </lineage>
</organism>
<dbReference type="Proteomes" id="UP001281614">
    <property type="component" value="Unassembled WGS sequence"/>
</dbReference>
<evidence type="ECO:0000313" key="1">
    <source>
        <dbReference type="EMBL" id="KAK2773822.1"/>
    </source>
</evidence>
<keyword evidence="1" id="KW-0418">Kinase</keyword>
<keyword evidence="1" id="KW-0808">Transferase</keyword>
<keyword evidence="2" id="KW-1185">Reference proteome</keyword>
<reference evidence="1" key="1">
    <citation type="submission" date="2023-02" db="EMBL/GenBank/DDBJ databases">
        <title>Colletotrichum kahawae CIFC_Que2 genome sequencing and assembly.</title>
        <authorList>
            <person name="Baroncelli R."/>
        </authorList>
    </citation>
    <scope>NUCLEOTIDE SEQUENCE</scope>
    <source>
        <strain evidence="1">CIFC_Que2</strain>
    </source>
</reference>
<comment type="caution">
    <text evidence="1">The sequence shown here is derived from an EMBL/GenBank/DDBJ whole genome shotgun (WGS) entry which is preliminary data.</text>
</comment>
<proteinExistence type="predicted"/>
<dbReference type="GO" id="GO:0016301">
    <property type="term" value="F:kinase activity"/>
    <property type="evidence" value="ECO:0007669"/>
    <property type="project" value="UniProtKB-KW"/>
</dbReference>
<dbReference type="AlphaFoldDB" id="A0AAE0DDX6"/>
<accession>A0AAE0DDX6</accession>
<dbReference type="Gene3D" id="1.10.510.10">
    <property type="entry name" value="Transferase(Phosphotransferase) domain 1"/>
    <property type="match status" value="1"/>
</dbReference>